<proteinExistence type="predicted"/>
<evidence type="ECO:0000313" key="5">
    <source>
        <dbReference type="Proteomes" id="UP000011648"/>
    </source>
</evidence>
<dbReference type="GO" id="GO:0070403">
    <property type="term" value="F:NAD+ binding"/>
    <property type="evidence" value="ECO:0007669"/>
    <property type="project" value="InterPro"/>
</dbReference>
<dbReference type="STRING" id="1230458.C484_09084"/>
<dbReference type="PANTHER" id="PTHR21363:SF0">
    <property type="entry name" value="PREPHENATE DEHYDROGENASE [NADP(+)]"/>
    <property type="match status" value="1"/>
</dbReference>
<evidence type="ECO:0000256" key="1">
    <source>
        <dbReference type="ARBA" id="ARBA00023002"/>
    </source>
</evidence>
<feature type="region of interest" description="Disordered" evidence="2">
    <location>
        <begin position="263"/>
        <end position="291"/>
    </location>
</feature>
<evidence type="ECO:0000313" key="4">
    <source>
        <dbReference type="EMBL" id="ELY92447.1"/>
    </source>
</evidence>
<dbReference type="GO" id="GO:0006571">
    <property type="term" value="P:tyrosine biosynthetic process"/>
    <property type="evidence" value="ECO:0007669"/>
    <property type="project" value="TreeGrafter"/>
</dbReference>
<dbReference type="Gene3D" id="1.10.3660.10">
    <property type="entry name" value="6-phosphogluconate dehydrogenase C-terminal like domain"/>
    <property type="match status" value="1"/>
</dbReference>
<comment type="caution">
    <text evidence="4">The sequence shown here is derived from an EMBL/GenBank/DDBJ whole genome shotgun (WGS) entry which is preliminary data.</text>
</comment>
<keyword evidence="5" id="KW-1185">Reference proteome</keyword>
<gene>
    <name evidence="4" type="ORF">C484_09084</name>
</gene>
<keyword evidence="1" id="KW-0560">Oxidoreductase</keyword>
<dbReference type="PATRIC" id="fig|1230458.4.peg.1819"/>
<evidence type="ECO:0000259" key="3">
    <source>
        <dbReference type="Pfam" id="PF02153"/>
    </source>
</evidence>
<dbReference type="InterPro" id="IPR050812">
    <property type="entry name" value="Preph/Arog_dehydrog"/>
</dbReference>
<dbReference type="Gene3D" id="3.40.50.720">
    <property type="entry name" value="NAD(P)-binding Rossmann-like Domain"/>
    <property type="match status" value="1"/>
</dbReference>
<dbReference type="RefSeq" id="WP_006825578.1">
    <property type="nucleotide sequence ID" value="NZ_AOIL01000030.1"/>
</dbReference>
<accession>M0A3K3</accession>
<dbReference type="InterPro" id="IPR046826">
    <property type="entry name" value="PDH_N"/>
</dbReference>
<dbReference type="SUPFAM" id="SSF48179">
    <property type="entry name" value="6-phosphogluconate dehydrogenase C-terminal domain-like"/>
    <property type="match status" value="1"/>
</dbReference>
<sequence>MDVLIVGAGAMGTWFGSAIDADVTFADLDHDAAVAAAAATGGSATVLEDGTDTAVQGTHNADDADAGDEKDTGNDDAYDAVCLAVPMTHTTEAIAAHASQAERAVVDVSGVMATPIEAMQRHAPDCERVSLHPLFAPARAPGSIAVVRDADGPATTALLDALAARGNELVETTASEHDDAMETVQAMTHATVLSFALAAESVPDGFETPIYEQLRTLAEHVTAGTPRVYADIQATFEGAEQVAAAADAIADADATELESLYRDAAAQWHEDTTESSDGQPVADSKAEETDR</sequence>
<dbReference type="OrthoDB" id="24743at2157"/>
<dbReference type="SUPFAM" id="SSF51735">
    <property type="entry name" value="NAD(P)-binding Rossmann-fold domains"/>
    <property type="match status" value="1"/>
</dbReference>
<feature type="domain" description="Prephenate dehydrogenase nucleotide-binding" evidence="3">
    <location>
        <begin position="50"/>
        <end position="137"/>
    </location>
</feature>
<dbReference type="PANTHER" id="PTHR21363">
    <property type="entry name" value="PREPHENATE DEHYDROGENASE"/>
    <property type="match status" value="1"/>
</dbReference>
<protein>
    <submittedName>
        <fullName evidence="4">Prephenate dehydrogenase</fullName>
    </submittedName>
</protein>
<dbReference type="Proteomes" id="UP000011648">
    <property type="component" value="Unassembled WGS sequence"/>
</dbReference>
<evidence type="ECO:0000256" key="2">
    <source>
        <dbReference type="SAM" id="MobiDB-lite"/>
    </source>
</evidence>
<reference evidence="4 5" key="1">
    <citation type="journal article" date="2014" name="PLoS Genet.">
        <title>Phylogenetically driven sequencing of extremely halophilic archaea reveals strategies for static and dynamic osmo-response.</title>
        <authorList>
            <person name="Becker E.A."/>
            <person name="Seitzer P.M."/>
            <person name="Tritt A."/>
            <person name="Larsen D."/>
            <person name="Krusor M."/>
            <person name="Yao A.I."/>
            <person name="Wu D."/>
            <person name="Madern D."/>
            <person name="Eisen J.A."/>
            <person name="Darling A.E."/>
            <person name="Facciotti M.T."/>
        </authorList>
    </citation>
    <scope>NUCLEOTIDE SEQUENCE [LARGE SCALE GENOMIC DNA]</scope>
    <source>
        <strain evidence="4 5">DSM 12281</strain>
    </source>
</reference>
<dbReference type="EMBL" id="AOIL01000030">
    <property type="protein sequence ID" value="ELY92447.1"/>
    <property type="molecule type" value="Genomic_DNA"/>
</dbReference>
<dbReference type="AlphaFoldDB" id="M0A3K3"/>
<feature type="region of interest" description="Disordered" evidence="2">
    <location>
        <begin position="54"/>
        <end position="73"/>
    </location>
</feature>
<name>M0A3K3_9EURY</name>
<dbReference type="GO" id="GO:0008977">
    <property type="term" value="F:prephenate dehydrogenase (NAD+) activity"/>
    <property type="evidence" value="ECO:0007669"/>
    <property type="project" value="TreeGrafter"/>
</dbReference>
<organism evidence="4 5">
    <name type="scientific">Natrialba taiwanensis DSM 12281</name>
    <dbReference type="NCBI Taxonomy" id="1230458"/>
    <lineage>
        <taxon>Archaea</taxon>
        <taxon>Methanobacteriati</taxon>
        <taxon>Methanobacteriota</taxon>
        <taxon>Stenosarchaea group</taxon>
        <taxon>Halobacteria</taxon>
        <taxon>Halobacteriales</taxon>
        <taxon>Natrialbaceae</taxon>
        <taxon>Natrialba</taxon>
    </lineage>
</organism>
<dbReference type="InterPro" id="IPR036291">
    <property type="entry name" value="NAD(P)-bd_dom_sf"/>
</dbReference>
<dbReference type="InterPro" id="IPR008927">
    <property type="entry name" value="6-PGluconate_DH-like_C_sf"/>
</dbReference>
<dbReference type="Pfam" id="PF02153">
    <property type="entry name" value="PDH_N"/>
    <property type="match status" value="1"/>
</dbReference>